<evidence type="ECO:0000256" key="6">
    <source>
        <dbReference type="SAM" id="Coils"/>
    </source>
</evidence>
<feature type="transmembrane region" description="Helical" evidence="8">
    <location>
        <begin position="30"/>
        <end position="47"/>
    </location>
</feature>
<dbReference type="EMBL" id="SEKV01000230">
    <property type="protein sequence ID" value="TFY60939.1"/>
    <property type="molecule type" value="Genomic_DNA"/>
</dbReference>
<evidence type="ECO:0000256" key="1">
    <source>
        <dbReference type="ARBA" id="ARBA00004325"/>
    </source>
</evidence>
<evidence type="ECO:0000259" key="9">
    <source>
        <dbReference type="PROSITE" id="PS51503"/>
    </source>
</evidence>
<feature type="compositionally biased region" description="Low complexity" evidence="7">
    <location>
        <begin position="142"/>
        <end position="151"/>
    </location>
</feature>
<dbReference type="PANTHER" id="PTHR12297">
    <property type="entry name" value="HYPOXIA-INDUCBILE GENE 1 HIG1 -RELATED"/>
    <property type="match status" value="1"/>
</dbReference>
<comment type="caution">
    <text evidence="10">The sequence shown here is derived from an EMBL/GenBank/DDBJ whole genome shotgun (WGS) entry which is preliminary data.</text>
</comment>
<feature type="domain" description="HIG1" evidence="9">
    <location>
        <begin position="2"/>
        <end position="93"/>
    </location>
</feature>
<keyword evidence="2 8" id="KW-0812">Transmembrane</keyword>
<evidence type="ECO:0000313" key="10">
    <source>
        <dbReference type="EMBL" id="TFY60939.1"/>
    </source>
</evidence>
<keyword evidence="5 8" id="KW-0472">Membrane</keyword>
<keyword evidence="4" id="KW-0496">Mitochondrion</keyword>
<feature type="transmembrane region" description="Helical" evidence="8">
    <location>
        <begin position="59"/>
        <end position="82"/>
    </location>
</feature>
<proteinExistence type="predicted"/>
<sequence>MSARPPVDGAIYQEETTGARYLRKSKENPFIPIGAFATVGAFVMSVIKWREGNSLHMQYWMRARVGLQASTVAAFVIGAWLLGETKQQRDARAQAENEAQAVREQAEFRERMKAAEEAQRLEDEMNKSKWLRVFGSGKGGAEARQAAEAQKLSTPPEVTSAPAGEANVHAPVTQGAVSSTPAGEEKVRTPVADALGKSGGWSWFGGSGKK</sequence>
<evidence type="ECO:0000313" key="11">
    <source>
        <dbReference type="Proteomes" id="UP000298390"/>
    </source>
</evidence>
<dbReference type="GO" id="GO:0031966">
    <property type="term" value="C:mitochondrial membrane"/>
    <property type="evidence" value="ECO:0007669"/>
    <property type="project" value="UniProtKB-SubCell"/>
</dbReference>
<comment type="subcellular location">
    <subcellularLocation>
        <location evidence="1">Mitochondrion membrane</location>
    </subcellularLocation>
</comment>
<protein>
    <recommendedName>
        <fullName evidence="9">HIG1 domain-containing protein</fullName>
    </recommendedName>
</protein>
<evidence type="ECO:0000256" key="5">
    <source>
        <dbReference type="ARBA" id="ARBA00023136"/>
    </source>
</evidence>
<dbReference type="InterPro" id="IPR050355">
    <property type="entry name" value="RCF1"/>
</dbReference>
<keyword evidence="3 8" id="KW-1133">Transmembrane helix</keyword>
<evidence type="ECO:0000256" key="7">
    <source>
        <dbReference type="SAM" id="MobiDB-lite"/>
    </source>
</evidence>
<dbReference type="Pfam" id="PF04588">
    <property type="entry name" value="HIG_1_N"/>
    <property type="match status" value="1"/>
</dbReference>
<keyword evidence="6" id="KW-0175">Coiled coil</keyword>
<dbReference type="Proteomes" id="UP000298390">
    <property type="component" value="Unassembled WGS sequence"/>
</dbReference>
<feature type="region of interest" description="Disordered" evidence="7">
    <location>
        <begin position="142"/>
        <end position="188"/>
    </location>
</feature>
<evidence type="ECO:0000256" key="4">
    <source>
        <dbReference type="ARBA" id="ARBA00023128"/>
    </source>
</evidence>
<dbReference type="AlphaFoldDB" id="A0A4Y9YIZ9"/>
<dbReference type="PROSITE" id="PS51503">
    <property type="entry name" value="HIG1"/>
    <property type="match status" value="1"/>
</dbReference>
<organism evidence="10 11">
    <name type="scientific">Rhodofomes roseus</name>
    <dbReference type="NCBI Taxonomy" id="34475"/>
    <lineage>
        <taxon>Eukaryota</taxon>
        <taxon>Fungi</taxon>
        <taxon>Dikarya</taxon>
        <taxon>Basidiomycota</taxon>
        <taxon>Agaricomycotina</taxon>
        <taxon>Agaricomycetes</taxon>
        <taxon>Polyporales</taxon>
        <taxon>Rhodofomes</taxon>
    </lineage>
</organism>
<dbReference type="STRING" id="34475.A0A4Y9YIZ9"/>
<dbReference type="PANTHER" id="PTHR12297:SF3">
    <property type="entry name" value="HIG1 DOMAIN FAMILY MEMBER 1A"/>
    <property type="match status" value="1"/>
</dbReference>
<evidence type="ECO:0000256" key="8">
    <source>
        <dbReference type="SAM" id="Phobius"/>
    </source>
</evidence>
<evidence type="ECO:0000256" key="2">
    <source>
        <dbReference type="ARBA" id="ARBA00022692"/>
    </source>
</evidence>
<feature type="coiled-coil region" evidence="6">
    <location>
        <begin position="85"/>
        <end position="131"/>
    </location>
</feature>
<dbReference type="InterPro" id="IPR007667">
    <property type="entry name" value="Hypoxia_induced_domain"/>
</dbReference>
<name>A0A4Y9YIZ9_9APHY</name>
<gene>
    <name evidence="10" type="ORF">EVJ58_g4831</name>
</gene>
<reference evidence="10 11" key="1">
    <citation type="submission" date="2019-01" db="EMBL/GenBank/DDBJ databases">
        <title>Genome sequencing of the rare red list fungi Fomitopsis rosea.</title>
        <authorList>
            <person name="Buettner E."/>
            <person name="Kellner H."/>
        </authorList>
    </citation>
    <scope>NUCLEOTIDE SEQUENCE [LARGE SCALE GENOMIC DNA]</scope>
    <source>
        <strain evidence="10 11">DSM 105464</strain>
    </source>
</reference>
<accession>A0A4Y9YIZ9</accession>
<evidence type="ECO:0000256" key="3">
    <source>
        <dbReference type="ARBA" id="ARBA00022989"/>
    </source>
</evidence>
<dbReference type="Gene3D" id="6.10.140.1320">
    <property type="match status" value="1"/>
</dbReference>